<protein>
    <submittedName>
        <fullName evidence="1">Unannotated protein</fullName>
    </submittedName>
</protein>
<sequence>MPSWSVTRPLLQTFRHVLHPRPQNCINATVVVTRYANNRAGQRIRRLVLGQETDEERLDGDIDARVALRALLAMPL</sequence>
<organism evidence="1">
    <name type="scientific">freshwater metagenome</name>
    <dbReference type="NCBI Taxonomy" id="449393"/>
    <lineage>
        <taxon>unclassified sequences</taxon>
        <taxon>metagenomes</taxon>
        <taxon>ecological metagenomes</taxon>
    </lineage>
</organism>
<gene>
    <name evidence="1" type="ORF">UFOPK3772_01833</name>
</gene>
<evidence type="ECO:0000313" key="1">
    <source>
        <dbReference type="EMBL" id="CAB4955571.1"/>
    </source>
</evidence>
<name>A0A6J7KJ88_9ZZZZ</name>
<accession>A0A6J7KJ88</accession>
<dbReference type="AlphaFoldDB" id="A0A6J7KJ88"/>
<proteinExistence type="predicted"/>
<dbReference type="EMBL" id="CAFBNE010000058">
    <property type="protein sequence ID" value="CAB4955571.1"/>
    <property type="molecule type" value="Genomic_DNA"/>
</dbReference>
<reference evidence="1" key="1">
    <citation type="submission" date="2020-05" db="EMBL/GenBank/DDBJ databases">
        <authorList>
            <person name="Chiriac C."/>
            <person name="Salcher M."/>
            <person name="Ghai R."/>
            <person name="Kavagutti S V."/>
        </authorList>
    </citation>
    <scope>NUCLEOTIDE SEQUENCE</scope>
</reference>